<keyword evidence="5" id="KW-0688">Ribosomal frameshifting</keyword>
<protein>
    <recommendedName>
        <fullName evidence="2">human endogenous retrovirus K endopeptidase</fullName>
        <ecNumber evidence="2">3.4.23.50</ecNumber>
    </recommendedName>
    <alternativeName>
        <fullName evidence="10">Protease</fullName>
    </alternativeName>
    <alternativeName>
        <fullName evidence="9">Proteinase</fullName>
    </alternativeName>
</protein>
<dbReference type="GO" id="GO:0006508">
    <property type="term" value="P:proteolysis"/>
    <property type="evidence" value="ECO:0007669"/>
    <property type="project" value="UniProtKB-KW"/>
</dbReference>
<evidence type="ECO:0000256" key="3">
    <source>
        <dbReference type="ARBA" id="ARBA00022670"/>
    </source>
</evidence>
<feature type="domain" description="G-patch" evidence="11">
    <location>
        <begin position="107"/>
        <end position="139"/>
    </location>
</feature>
<dbReference type="InterPro" id="IPR051592">
    <property type="entry name" value="HERV-K_Pro_peptidase_A2"/>
</dbReference>
<dbReference type="EMBL" id="NCKV01022554">
    <property type="protein sequence ID" value="RWS19812.1"/>
    <property type="molecule type" value="Genomic_DNA"/>
</dbReference>
<dbReference type="GO" id="GO:0004190">
    <property type="term" value="F:aspartic-type endopeptidase activity"/>
    <property type="evidence" value="ECO:0007669"/>
    <property type="project" value="UniProtKB-KW"/>
</dbReference>
<dbReference type="OrthoDB" id="9900537at2759"/>
<dbReference type="PROSITE" id="PS00141">
    <property type="entry name" value="ASP_PROTEASE"/>
    <property type="match status" value="1"/>
</dbReference>
<evidence type="ECO:0000256" key="5">
    <source>
        <dbReference type="ARBA" id="ARBA00022758"/>
    </source>
</evidence>
<dbReference type="Proteomes" id="UP000288716">
    <property type="component" value="Unassembled WGS sequence"/>
</dbReference>
<evidence type="ECO:0000256" key="2">
    <source>
        <dbReference type="ARBA" id="ARBA00013083"/>
    </source>
</evidence>
<comment type="similarity">
    <text evidence="7">Belongs to the peptidase A2 family. HERV class-II K(HML-2) subfamily.</text>
</comment>
<dbReference type="InterPro" id="IPR001995">
    <property type="entry name" value="Peptidase_A2_cat"/>
</dbReference>
<dbReference type="Pfam" id="PF01585">
    <property type="entry name" value="G-patch"/>
    <property type="match status" value="1"/>
</dbReference>
<reference evidence="13 14" key="1">
    <citation type="journal article" date="2018" name="Gigascience">
        <title>Genomes of trombidid mites reveal novel predicted allergens and laterally-transferred genes associated with secondary metabolism.</title>
        <authorList>
            <person name="Dong X."/>
            <person name="Chaisiri K."/>
            <person name="Xia D."/>
            <person name="Armstrong S.D."/>
            <person name="Fang Y."/>
            <person name="Donnelly M.J."/>
            <person name="Kadowaki T."/>
            <person name="McGarry J.W."/>
            <person name="Darby A.C."/>
            <person name="Makepeace B.L."/>
        </authorList>
    </citation>
    <scope>NUCLEOTIDE SEQUENCE [LARGE SCALE GENOMIC DNA]</scope>
    <source>
        <strain evidence="13">UoL-UT</strain>
    </source>
</reference>
<gene>
    <name evidence="13" type="ORF">B4U80_12209</name>
</gene>
<dbReference type="SUPFAM" id="SSF50630">
    <property type="entry name" value="Acid proteases"/>
    <property type="match status" value="1"/>
</dbReference>
<keyword evidence="3 13" id="KW-0645">Protease</keyword>
<dbReference type="VEuPathDB" id="VectorBase:LDEU012228"/>
<dbReference type="PANTHER" id="PTHR19422:SF123">
    <property type="entry name" value="RT1 CLASS I, LOCUS CE15"/>
    <property type="match status" value="1"/>
</dbReference>
<dbReference type="PROSITE" id="PS50175">
    <property type="entry name" value="ASP_PROT_RETROV"/>
    <property type="match status" value="1"/>
</dbReference>
<dbReference type="GO" id="GO:0003676">
    <property type="term" value="F:nucleic acid binding"/>
    <property type="evidence" value="ECO:0007669"/>
    <property type="project" value="InterPro"/>
</dbReference>
<dbReference type="InterPro" id="IPR001969">
    <property type="entry name" value="Aspartic_peptidase_AS"/>
</dbReference>
<evidence type="ECO:0000256" key="6">
    <source>
        <dbReference type="ARBA" id="ARBA00022801"/>
    </source>
</evidence>
<evidence type="ECO:0000256" key="1">
    <source>
        <dbReference type="ARBA" id="ARBA00001339"/>
    </source>
</evidence>
<proteinExistence type="inferred from homology"/>
<dbReference type="Gene3D" id="2.40.70.10">
    <property type="entry name" value="Acid Proteases"/>
    <property type="match status" value="1"/>
</dbReference>
<evidence type="ECO:0000256" key="7">
    <source>
        <dbReference type="ARBA" id="ARBA00038141"/>
    </source>
</evidence>
<evidence type="ECO:0000256" key="8">
    <source>
        <dbReference type="ARBA" id="ARBA00038675"/>
    </source>
</evidence>
<evidence type="ECO:0000256" key="4">
    <source>
        <dbReference type="ARBA" id="ARBA00022750"/>
    </source>
</evidence>
<evidence type="ECO:0000259" key="12">
    <source>
        <dbReference type="PROSITE" id="PS50175"/>
    </source>
</evidence>
<dbReference type="InterPro" id="IPR018061">
    <property type="entry name" value="Retropepsins"/>
</dbReference>
<evidence type="ECO:0000313" key="13">
    <source>
        <dbReference type="EMBL" id="RWS19812.1"/>
    </source>
</evidence>
<dbReference type="EC" id="3.4.23.50" evidence="2"/>
<dbReference type="PROSITE" id="PS50174">
    <property type="entry name" value="G_PATCH"/>
    <property type="match status" value="1"/>
</dbReference>
<sequence length="139" mass="15624">MKNRPIIDIEVKGKTFSGILDTGADKSIIRKQDWPNSWPIQQADQTLRGLGIATHPGRSAELLKWKDKEGHQGVFQLYILDHLPVNLWGRDLLEQMNLHLTSDVPHVSPVAHPIMLAQGHIWGKGLGRFKQGITQPIES</sequence>
<dbReference type="InterPro" id="IPR021109">
    <property type="entry name" value="Peptidase_aspartic_dom_sf"/>
</dbReference>
<evidence type="ECO:0000256" key="10">
    <source>
        <dbReference type="ARBA" id="ARBA00043244"/>
    </source>
</evidence>
<dbReference type="Pfam" id="PF00077">
    <property type="entry name" value="RVP"/>
    <property type="match status" value="1"/>
</dbReference>
<evidence type="ECO:0000256" key="9">
    <source>
        <dbReference type="ARBA" id="ARBA00042135"/>
    </source>
</evidence>
<dbReference type="PANTHER" id="PTHR19422">
    <property type="entry name" value="GAG RETROVIRAL POLYPROTEIN"/>
    <property type="match status" value="1"/>
</dbReference>
<comment type="catalytic activity">
    <reaction evidence="1">
        <text>Processing at the authentic HIV-1 PR recognition site and release of the mature p17 matrix and the p24 capsid protein, as a result of the cleavage of the -SQNY-|-PIVQ- cleavage site.</text>
        <dbReference type="EC" id="3.4.23.50"/>
    </reaction>
</comment>
<keyword evidence="4" id="KW-0064">Aspartyl protease</keyword>
<evidence type="ECO:0000313" key="14">
    <source>
        <dbReference type="Proteomes" id="UP000288716"/>
    </source>
</evidence>
<dbReference type="InterPro" id="IPR000467">
    <property type="entry name" value="G_patch_dom"/>
</dbReference>
<comment type="subunit">
    <text evidence="8">Active as a homodimer.</text>
</comment>
<comment type="caution">
    <text evidence="13">The sequence shown here is derived from an EMBL/GenBank/DDBJ whole genome shotgun (WGS) entry which is preliminary data.</text>
</comment>
<dbReference type="CDD" id="cd05482">
    <property type="entry name" value="HIV_retropepsin_like"/>
    <property type="match status" value="1"/>
</dbReference>
<keyword evidence="6" id="KW-0378">Hydrolase</keyword>
<dbReference type="GO" id="GO:0075523">
    <property type="term" value="P:viral translational frameshifting"/>
    <property type="evidence" value="ECO:0007669"/>
    <property type="project" value="UniProtKB-KW"/>
</dbReference>
<dbReference type="InterPro" id="IPR034170">
    <property type="entry name" value="Retropepsin-like_cat_dom"/>
</dbReference>
<feature type="domain" description="Peptidase A2" evidence="12">
    <location>
        <begin position="16"/>
        <end position="92"/>
    </location>
</feature>
<accession>A0A443RWR5</accession>
<keyword evidence="14" id="KW-1185">Reference proteome</keyword>
<evidence type="ECO:0000259" key="11">
    <source>
        <dbReference type="PROSITE" id="PS50174"/>
    </source>
</evidence>
<name>A0A443RWR5_9ACAR</name>
<dbReference type="AlphaFoldDB" id="A0A443RWR5"/>
<organism evidence="13 14">
    <name type="scientific">Leptotrombidium deliense</name>
    <dbReference type="NCBI Taxonomy" id="299467"/>
    <lineage>
        <taxon>Eukaryota</taxon>
        <taxon>Metazoa</taxon>
        <taxon>Ecdysozoa</taxon>
        <taxon>Arthropoda</taxon>
        <taxon>Chelicerata</taxon>
        <taxon>Arachnida</taxon>
        <taxon>Acari</taxon>
        <taxon>Acariformes</taxon>
        <taxon>Trombidiformes</taxon>
        <taxon>Prostigmata</taxon>
        <taxon>Anystina</taxon>
        <taxon>Parasitengona</taxon>
        <taxon>Trombiculoidea</taxon>
        <taxon>Trombiculidae</taxon>
        <taxon>Leptotrombidium</taxon>
    </lineage>
</organism>